<evidence type="ECO:0000259" key="2">
    <source>
        <dbReference type="PROSITE" id="PS51857"/>
    </source>
</evidence>
<dbReference type="PRINTS" id="PR00050">
    <property type="entry name" value="COLDSHOCK"/>
</dbReference>
<sequence length="334" mass="37545">MASISASLARASQVRKQPDPISAASLSSPPAPQPQAPSRTESSKREWKPLEDRSCTDIPWLLLFILFCIGMGFINGNDTKEDVFAHQTAVKKNPRKYLHSVGDGETVEFDVVEGERDAEAANVTGPGGVPAQGSKCAADHNHYRRSPRRRGPPRNYQQNYQISESREKDGGSESAPEGQAQQRRPYHRRRCPPYCLRRPYGCRPQYSNSPVQGERQPGEDGNEEDKENQGDETQGQQPPQRRYRRNFNYRRRRPENPKPQGGEETKAADDPPAENSSACLLPRLSRAGLSKCRFTISTIIRFSHPTRRNEYEIPAISNEQKIGAQDLKCLLFAC</sequence>
<dbReference type="InterPro" id="IPR050181">
    <property type="entry name" value="Cold_shock_domain"/>
</dbReference>
<dbReference type="Gene3D" id="2.40.50.140">
    <property type="entry name" value="Nucleic acid-binding proteins"/>
    <property type="match status" value="1"/>
</dbReference>
<evidence type="ECO:0000256" key="1">
    <source>
        <dbReference type="SAM" id="MobiDB-lite"/>
    </source>
</evidence>
<reference evidence="4" key="1">
    <citation type="journal article" date="2019" name="IScience">
        <title>Narwhal Genome Reveals Long-Term Low Genetic Diversity despite Current Large Abundance Size.</title>
        <authorList>
            <person name="Westbury M.V."/>
            <person name="Petersen B."/>
            <person name="Garde E."/>
            <person name="Heide-Jorgensen M.P."/>
            <person name="Lorenzen E.D."/>
        </authorList>
    </citation>
    <scope>NUCLEOTIDE SEQUENCE [LARGE SCALE GENOMIC DNA]</scope>
</reference>
<dbReference type="AlphaFoldDB" id="A0A4U1F877"/>
<dbReference type="InterPro" id="IPR012340">
    <property type="entry name" value="NA-bd_OB-fold"/>
</dbReference>
<dbReference type="SUPFAM" id="SSF50249">
    <property type="entry name" value="Nucleic acid-binding proteins"/>
    <property type="match status" value="1"/>
</dbReference>
<feature type="domain" description="CSD" evidence="2">
    <location>
        <begin position="63"/>
        <end position="125"/>
    </location>
</feature>
<evidence type="ECO:0000313" key="3">
    <source>
        <dbReference type="EMBL" id="TKC45638.1"/>
    </source>
</evidence>
<feature type="region of interest" description="Disordered" evidence="1">
    <location>
        <begin position="202"/>
        <end position="277"/>
    </location>
</feature>
<dbReference type="InterPro" id="IPR002059">
    <property type="entry name" value="CSP_DNA-bd"/>
</dbReference>
<dbReference type="SMART" id="SM00357">
    <property type="entry name" value="CSP"/>
    <property type="match status" value="1"/>
</dbReference>
<gene>
    <name evidence="3" type="ORF">EI555_013840</name>
</gene>
<name>A0A4U1F877_MONMO</name>
<dbReference type="Proteomes" id="UP000308365">
    <property type="component" value="Unassembled WGS sequence"/>
</dbReference>
<comment type="caution">
    <text evidence="3">The sequence shown here is derived from an EMBL/GenBank/DDBJ whole genome shotgun (WGS) entry which is preliminary data.</text>
</comment>
<feature type="compositionally biased region" description="Basic residues" evidence="1">
    <location>
        <begin position="241"/>
        <end position="253"/>
    </location>
</feature>
<dbReference type="InterPro" id="IPR011129">
    <property type="entry name" value="CSD"/>
</dbReference>
<evidence type="ECO:0000313" key="4">
    <source>
        <dbReference type="Proteomes" id="UP000308365"/>
    </source>
</evidence>
<dbReference type="EMBL" id="RWIC01000314">
    <property type="protein sequence ID" value="TKC45638.1"/>
    <property type="molecule type" value="Genomic_DNA"/>
</dbReference>
<feature type="region of interest" description="Disordered" evidence="1">
    <location>
        <begin position="121"/>
        <end position="190"/>
    </location>
</feature>
<organism evidence="3 4">
    <name type="scientific">Monodon monoceros</name>
    <name type="common">Narwhal</name>
    <name type="synonym">Ceratodon monodon</name>
    <dbReference type="NCBI Taxonomy" id="40151"/>
    <lineage>
        <taxon>Eukaryota</taxon>
        <taxon>Metazoa</taxon>
        <taxon>Chordata</taxon>
        <taxon>Craniata</taxon>
        <taxon>Vertebrata</taxon>
        <taxon>Euteleostomi</taxon>
        <taxon>Mammalia</taxon>
        <taxon>Eutheria</taxon>
        <taxon>Laurasiatheria</taxon>
        <taxon>Artiodactyla</taxon>
        <taxon>Whippomorpha</taxon>
        <taxon>Cetacea</taxon>
        <taxon>Odontoceti</taxon>
        <taxon>Monodontidae</taxon>
        <taxon>Monodon</taxon>
    </lineage>
</organism>
<dbReference type="PROSITE" id="PS51857">
    <property type="entry name" value="CSD_2"/>
    <property type="match status" value="1"/>
</dbReference>
<accession>A0A4U1F877</accession>
<proteinExistence type="predicted"/>
<dbReference type="GO" id="GO:0003676">
    <property type="term" value="F:nucleic acid binding"/>
    <property type="evidence" value="ECO:0007669"/>
    <property type="project" value="InterPro"/>
</dbReference>
<feature type="compositionally biased region" description="Basic residues" evidence="1">
    <location>
        <begin position="142"/>
        <end position="152"/>
    </location>
</feature>
<dbReference type="PANTHER" id="PTHR11544">
    <property type="entry name" value="COLD SHOCK DOMAIN CONTAINING PROTEINS"/>
    <property type="match status" value="1"/>
</dbReference>
<feature type="region of interest" description="Disordered" evidence="1">
    <location>
        <begin position="1"/>
        <end position="49"/>
    </location>
</feature>
<dbReference type="Pfam" id="PF00313">
    <property type="entry name" value="CSD"/>
    <property type="match status" value="1"/>
</dbReference>
<protein>
    <recommendedName>
        <fullName evidence="2">CSD domain-containing protein</fullName>
    </recommendedName>
</protein>
<dbReference type="CDD" id="cd04458">
    <property type="entry name" value="CSP_CDS"/>
    <property type="match status" value="1"/>
</dbReference>